<gene>
    <name evidence="9" type="ORF">DCAF_LOCUS12153</name>
</gene>
<comment type="subunit">
    <text evidence="2">Homodimer.</text>
</comment>
<dbReference type="EMBL" id="CAWUPB010001010">
    <property type="protein sequence ID" value="CAK7337126.1"/>
    <property type="molecule type" value="Genomic_DNA"/>
</dbReference>
<dbReference type="PANTHER" id="PTHR13935">
    <property type="entry name" value="ACHAETE-SCUTE TRANSCRIPTION FACTOR-RELATED"/>
    <property type="match status" value="1"/>
</dbReference>
<dbReference type="InterPro" id="IPR036638">
    <property type="entry name" value="HLH_DNA-bd_sf"/>
</dbReference>
<evidence type="ECO:0000256" key="6">
    <source>
        <dbReference type="ARBA" id="ARBA00023242"/>
    </source>
</evidence>
<accession>A0AAV1RK57</accession>
<evidence type="ECO:0000256" key="1">
    <source>
        <dbReference type="ARBA" id="ARBA00004123"/>
    </source>
</evidence>
<dbReference type="GO" id="GO:0046983">
    <property type="term" value="F:protein dimerization activity"/>
    <property type="evidence" value="ECO:0007669"/>
    <property type="project" value="InterPro"/>
</dbReference>
<feature type="coiled-coil region" evidence="7">
    <location>
        <begin position="58"/>
        <end position="95"/>
    </location>
</feature>
<evidence type="ECO:0000256" key="2">
    <source>
        <dbReference type="ARBA" id="ARBA00011738"/>
    </source>
</evidence>
<dbReference type="GO" id="GO:0090575">
    <property type="term" value="C:RNA polymerase II transcription regulator complex"/>
    <property type="evidence" value="ECO:0007669"/>
    <property type="project" value="TreeGrafter"/>
</dbReference>
<dbReference type="Proteomes" id="UP001314170">
    <property type="component" value="Unassembled WGS sequence"/>
</dbReference>
<organism evidence="9 10">
    <name type="scientific">Dovyalis caffra</name>
    <dbReference type="NCBI Taxonomy" id="77055"/>
    <lineage>
        <taxon>Eukaryota</taxon>
        <taxon>Viridiplantae</taxon>
        <taxon>Streptophyta</taxon>
        <taxon>Embryophyta</taxon>
        <taxon>Tracheophyta</taxon>
        <taxon>Spermatophyta</taxon>
        <taxon>Magnoliopsida</taxon>
        <taxon>eudicotyledons</taxon>
        <taxon>Gunneridae</taxon>
        <taxon>Pentapetalae</taxon>
        <taxon>rosids</taxon>
        <taxon>fabids</taxon>
        <taxon>Malpighiales</taxon>
        <taxon>Salicaceae</taxon>
        <taxon>Flacourtieae</taxon>
        <taxon>Dovyalis</taxon>
    </lineage>
</organism>
<dbReference type="InterPro" id="IPR011598">
    <property type="entry name" value="bHLH_dom"/>
</dbReference>
<dbReference type="InterPro" id="IPR015660">
    <property type="entry name" value="MASH1/Ascl1a-like"/>
</dbReference>
<keyword evidence="10" id="KW-1185">Reference proteome</keyword>
<dbReference type="CDD" id="cd18914">
    <property type="entry name" value="bHLH_AtORG2_like"/>
    <property type="match status" value="1"/>
</dbReference>
<evidence type="ECO:0000256" key="7">
    <source>
        <dbReference type="SAM" id="Coils"/>
    </source>
</evidence>
<dbReference type="Gene3D" id="4.10.280.10">
    <property type="entry name" value="Helix-loop-helix DNA-binding domain"/>
    <property type="match status" value="1"/>
</dbReference>
<proteinExistence type="predicted"/>
<name>A0AAV1RK57_9ROSI</name>
<evidence type="ECO:0000313" key="10">
    <source>
        <dbReference type="Proteomes" id="UP001314170"/>
    </source>
</evidence>
<dbReference type="GO" id="GO:0000977">
    <property type="term" value="F:RNA polymerase II transcription regulatory region sequence-specific DNA binding"/>
    <property type="evidence" value="ECO:0007669"/>
    <property type="project" value="TreeGrafter"/>
</dbReference>
<dbReference type="PROSITE" id="PS50888">
    <property type="entry name" value="BHLH"/>
    <property type="match status" value="1"/>
</dbReference>
<reference evidence="9 10" key="1">
    <citation type="submission" date="2024-01" db="EMBL/GenBank/DDBJ databases">
        <authorList>
            <person name="Waweru B."/>
        </authorList>
    </citation>
    <scope>NUCLEOTIDE SEQUENCE [LARGE SCALE GENOMIC DNA]</scope>
</reference>
<keyword evidence="7" id="KW-0175">Coiled coil</keyword>
<sequence>MAKSQRREPVSSCKDKTTVDDHTKRILHRDIERQRRQEMTNLCTSLRNLLPLEYIKGKRAISDHMQEAVNHIKDLEKKIEELGIKRDELKNLSNLRVLVSNRENSNGCAPTCEVMIRSCLVGVEVVINGGFEEQFLHSRMMQVLLKEGLNVINSVSAKVINLFS</sequence>
<keyword evidence="4" id="KW-0238">DNA-binding</keyword>
<dbReference type="SUPFAM" id="SSF47459">
    <property type="entry name" value="HLH, helix-loop-helix DNA-binding domain"/>
    <property type="match status" value="1"/>
</dbReference>
<protein>
    <recommendedName>
        <fullName evidence="8">BHLH domain-containing protein</fullName>
    </recommendedName>
</protein>
<keyword evidence="5" id="KW-0804">Transcription</keyword>
<evidence type="ECO:0000313" key="9">
    <source>
        <dbReference type="EMBL" id="CAK7337126.1"/>
    </source>
</evidence>
<evidence type="ECO:0000256" key="3">
    <source>
        <dbReference type="ARBA" id="ARBA00023015"/>
    </source>
</evidence>
<dbReference type="FunFam" id="4.10.280.10:FF:000085">
    <property type="entry name" value="Transcription factor bHLH126"/>
    <property type="match status" value="1"/>
</dbReference>
<evidence type="ECO:0000259" key="8">
    <source>
        <dbReference type="PROSITE" id="PS50888"/>
    </source>
</evidence>
<evidence type="ECO:0000256" key="4">
    <source>
        <dbReference type="ARBA" id="ARBA00023125"/>
    </source>
</evidence>
<dbReference type="AlphaFoldDB" id="A0AAV1RK57"/>
<evidence type="ECO:0000256" key="5">
    <source>
        <dbReference type="ARBA" id="ARBA00023163"/>
    </source>
</evidence>
<comment type="subcellular location">
    <subcellularLocation>
        <location evidence="1">Nucleus</location>
    </subcellularLocation>
</comment>
<dbReference type="PANTHER" id="PTHR13935:SF106">
    <property type="entry name" value="ACHAETE-SCUTE COMPLEX PROTEIN T5-RELATED"/>
    <property type="match status" value="1"/>
</dbReference>
<keyword evidence="3" id="KW-0805">Transcription regulation</keyword>
<feature type="domain" description="BHLH" evidence="8">
    <location>
        <begin position="23"/>
        <end position="75"/>
    </location>
</feature>
<comment type="caution">
    <text evidence="9">The sequence shown here is derived from an EMBL/GenBank/DDBJ whole genome shotgun (WGS) entry which is preliminary data.</text>
</comment>
<dbReference type="GO" id="GO:0000981">
    <property type="term" value="F:DNA-binding transcription factor activity, RNA polymerase II-specific"/>
    <property type="evidence" value="ECO:0007669"/>
    <property type="project" value="TreeGrafter"/>
</dbReference>
<dbReference type="Pfam" id="PF00010">
    <property type="entry name" value="HLH"/>
    <property type="match status" value="1"/>
</dbReference>
<keyword evidence="6" id="KW-0539">Nucleus</keyword>